<dbReference type="PROSITE" id="PS51819">
    <property type="entry name" value="VOC"/>
    <property type="match status" value="1"/>
</dbReference>
<reference evidence="3" key="1">
    <citation type="journal article" date="2019" name="Int. J. Syst. Evol. Microbiol.">
        <title>The Global Catalogue of Microorganisms (GCM) 10K type strain sequencing project: providing services to taxonomists for standard genome sequencing and annotation.</title>
        <authorList>
            <consortium name="The Broad Institute Genomics Platform"/>
            <consortium name="The Broad Institute Genome Sequencing Center for Infectious Disease"/>
            <person name="Wu L."/>
            <person name="Ma J."/>
        </authorList>
    </citation>
    <scope>NUCLEOTIDE SEQUENCE [LARGE SCALE GENOMIC DNA]</scope>
    <source>
        <strain evidence="3">JCM 18959</strain>
    </source>
</reference>
<dbReference type="InterPro" id="IPR029068">
    <property type="entry name" value="Glyas_Bleomycin-R_OHBP_Dase"/>
</dbReference>
<evidence type="ECO:0000313" key="2">
    <source>
        <dbReference type="EMBL" id="GAA5091334.1"/>
    </source>
</evidence>
<keyword evidence="3" id="KW-1185">Reference proteome</keyword>
<dbReference type="EMBL" id="BAABKZ010000001">
    <property type="protein sequence ID" value="GAA5091334.1"/>
    <property type="molecule type" value="Genomic_DNA"/>
</dbReference>
<dbReference type="SUPFAM" id="SSF54593">
    <property type="entry name" value="Glyoxalase/Bleomycin resistance protein/Dihydroxybiphenyl dioxygenase"/>
    <property type="match status" value="1"/>
</dbReference>
<protein>
    <recommendedName>
        <fullName evidence="1">VOC domain-containing protein</fullName>
    </recommendedName>
</protein>
<sequence>MVADLRIEIFPDDLDRAVDFYVRVLGFSLVRDERHVEWAYVALELGRVRVGAAWRAAVDPAPRRPPVGVELVLETDDLDAARRRVADEGWPVDDDVQAQPWGLRDFRVLDPSGYYWRLTEHPY</sequence>
<comment type="caution">
    <text evidence="2">The sequence shown here is derived from an EMBL/GenBank/DDBJ whole genome shotgun (WGS) entry which is preliminary data.</text>
</comment>
<feature type="domain" description="VOC" evidence="1">
    <location>
        <begin position="3"/>
        <end position="121"/>
    </location>
</feature>
<organism evidence="2 3">
    <name type="scientific">Microbacterium yannicii</name>
    <dbReference type="NCBI Taxonomy" id="671622"/>
    <lineage>
        <taxon>Bacteria</taxon>
        <taxon>Bacillati</taxon>
        <taxon>Actinomycetota</taxon>
        <taxon>Actinomycetes</taxon>
        <taxon>Micrococcales</taxon>
        <taxon>Microbacteriaceae</taxon>
        <taxon>Microbacterium</taxon>
    </lineage>
</organism>
<dbReference type="Proteomes" id="UP001501407">
    <property type="component" value="Unassembled WGS sequence"/>
</dbReference>
<dbReference type="Pfam" id="PF00903">
    <property type="entry name" value="Glyoxalase"/>
    <property type="match status" value="1"/>
</dbReference>
<evidence type="ECO:0000259" key="1">
    <source>
        <dbReference type="PROSITE" id="PS51819"/>
    </source>
</evidence>
<name>A0ABP9MAA7_9MICO</name>
<proteinExistence type="predicted"/>
<gene>
    <name evidence="2" type="ORF">GCM10025760_18350</name>
</gene>
<evidence type="ECO:0000313" key="3">
    <source>
        <dbReference type="Proteomes" id="UP001501407"/>
    </source>
</evidence>
<dbReference type="InterPro" id="IPR004360">
    <property type="entry name" value="Glyas_Fos-R_dOase_dom"/>
</dbReference>
<dbReference type="RefSeq" id="WP_194413567.1">
    <property type="nucleotide sequence ID" value="NZ_BAABKZ010000001.1"/>
</dbReference>
<accession>A0ABP9MAA7</accession>
<dbReference type="Gene3D" id="3.10.180.10">
    <property type="entry name" value="2,3-Dihydroxybiphenyl 1,2-Dioxygenase, domain 1"/>
    <property type="match status" value="1"/>
</dbReference>
<dbReference type="InterPro" id="IPR037523">
    <property type="entry name" value="VOC_core"/>
</dbReference>